<keyword evidence="7" id="KW-0503">Monooxygenase</keyword>
<evidence type="ECO:0000256" key="2">
    <source>
        <dbReference type="ARBA" id="ARBA00010139"/>
    </source>
</evidence>
<dbReference type="HOGENOM" id="CLU_3031966_0_0_1"/>
<keyword evidence="5" id="KW-0521">NADP</keyword>
<keyword evidence="3" id="KW-0285">Flavoprotein</keyword>
<dbReference type="GO" id="GO:0004497">
    <property type="term" value="F:monooxygenase activity"/>
    <property type="evidence" value="ECO:0007669"/>
    <property type="project" value="UniProtKB-KW"/>
</dbReference>
<protein>
    <submittedName>
        <fullName evidence="8">Uncharacterized protein</fullName>
    </submittedName>
</protein>
<gene>
    <name evidence="8" type="ORF">EURHEDRAFT_454817</name>
</gene>
<evidence type="ECO:0000256" key="4">
    <source>
        <dbReference type="ARBA" id="ARBA00022827"/>
    </source>
</evidence>
<evidence type="ECO:0000256" key="5">
    <source>
        <dbReference type="ARBA" id="ARBA00022857"/>
    </source>
</evidence>
<dbReference type="Proteomes" id="UP000019804">
    <property type="component" value="Unassembled WGS sequence"/>
</dbReference>
<proteinExistence type="inferred from homology"/>
<comment type="cofactor">
    <cofactor evidence="1">
        <name>FAD</name>
        <dbReference type="ChEBI" id="CHEBI:57692"/>
    </cofactor>
</comment>
<reference evidence="9" key="1">
    <citation type="journal article" date="2014" name="Nat. Commun.">
        <title>Genomic adaptations of the halophilic Dead Sea filamentous fungus Eurotium rubrum.</title>
        <authorList>
            <person name="Kis-Papo T."/>
            <person name="Weig A.R."/>
            <person name="Riley R."/>
            <person name="Persoh D."/>
            <person name="Salamov A."/>
            <person name="Sun H."/>
            <person name="Lipzen A."/>
            <person name="Wasser S.P."/>
            <person name="Rambold G."/>
            <person name="Grigoriev I.V."/>
            <person name="Nevo E."/>
        </authorList>
    </citation>
    <scope>NUCLEOTIDE SEQUENCE [LARGE SCALE GENOMIC DNA]</scope>
    <source>
        <strain evidence="9">CBS 135680</strain>
    </source>
</reference>
<organism evidence="8 9">
    <name type="scientific">Aspergillus ruber (strain CBS 135680)</name>
    <dbReference type="NCBI Taxonomy" id="1388766"/>
    <lineage>
        <taxon>Eukaryota</taxon>
        <taxon>Fungi</taxon>
        <taxon>Dikarya</taxon>
        <taxon>Ascomycota</taxon>
        <taxon>Pezizomycotina</taxon>
        <taxon>Eurotiomycetes</taxon>
        <taxon>Eurotiomycetidae</taxon>
        <taxon>Eurotiales</taxon>
        <taxon>Aspergillaceae</taxon>
        <taxon>Aspergillus</taxon>
        <taxon>Aspergillus subgen. Aspergillus</taxon>
    </lineage>
</organism>
<dbReference type="InterPro" id="IPR036188">
    <property type="entry name" value="FAD/NAD-bd_sf"/>
</dbReference>
<evidence type="ECO:0000256" key="1">
    <source>
        <dbReference type="ARBA" id="ARBA00001974"/>
    </source>
</evidence>
<accession>A0A017SFW7</accession>
<dbReference type="RefSeq" id="XP_040639319.1">
    <property type="nucleotide sequence ID" value="XM_040784229.1"/>
</dbReference>
<evidence type="ECO:0000313" key="9">
    <source>
        <dbReference type="Proteomes" id="UP000019804"/>
    </source>
</evidence>
<dbReference type="EMBL" id="KK088421">
    <property type="protein sequence ID" value="EYE95631.1"/>
    <property type="molecule type" value="Genomic_DNA"/>
</dbReference>
<keyword evidence="9" id="KW-1185">Reference proteome</keyword>
<comment type="similarity">
    <text evidence="2">Belongs to the FAD-binding monooxygenase family.</text>
</comment>
<keyword evidence="4" id="KW-0274">FAD</keyword>
<evidence type="ECO:0000256" key="6">
    <source>
        <dbReference type="ARBA" id="ARBA00023002"/>
    </source>
</evidence>
<sequence length="55" mass="6061">MCRGFALLQPLPGGTNLDQSKGEIYHMAEWPKSNIDWKDKRVAIMGTGASVTQVI</sequence>
<dbReference type="PANTHER" id="PTHR43098:SF3">
    <property type="entry name" value="L-ORNITHINE N(5)-MONOOXYGENASE-RELATED"/>
    <property type="match status" value="1"/>
</dbReference>
<dbReference type="InterPro" id="IPR050775">
    <property type="entry name" value="FAD-binding_Monooxygenases"/>
</dbReference>
<keyword evidence="6" id="KW-0560">Oxidoreductase</keyword>
<evidence type="ECO:0000256" key="7">
    <source>
        <dbReference type="ARBA" id="ARBA00023033"/>
    </source>
</evidence>
<name>A0A017SFW7_ASPRC</name>
<dbReference type="SUPFAM" id="SSF51905">
    <property type="entry name" value="FAD/NAD(P)-binding domain"/>
    <property type="match status" value="1"/>
</dbReference>
<dbReference type="GeneID" id="63699353"/>
<dbReference type="AlphaFoldDB" id="A0A017SFW7"/>
<dbReference type="Gene3D" id="3.50.50.60">
    <property type="entry name" value="FAD/NAD(P)-binding domain"/>
    <property type="match status" value="1"/>
</dbReference>
<dbReference type="OrthoDB" id="66881at2759"/>
<evidence type="ECO:0000313" key="8">
    <source>
        <dbReference type="EMBL" id="EYE95631.1"/>
    </source>
</evidence>
<evidence type="ECO:0000256" key="3">
    <source>
        <dbReference type="ARBA" id="ARBA00022630"/>
    </source>
</evidence>
<dbReference type="PANTHER" id="PTHR43098">
    <property type="entry name" value="L-ORNITHINE N(5)-MONOOXYGENASE-RELATED"/>
    <property type="match status" value="1"/>
</dbReference>